<dbReference type="GO" id="GO:0015979">
    <property type="term" value="P:photosynthesis"/>
    <property type="evidence" value="ECO:0007669"/>
    <property type="project" value="UniProtKB-KW"/>
</dbReference>
<sequence length="32" mass="3407">MGNEIFITALISSTLIMLGLALGFILLKIQGD</sequence>
<evidence type="ECO:0000256" key="5">
    <source>
        <dbReference type="ARBA" id="ARBA00022989"/>
    </source>
</evidence>
<dbReference type="InterPro" id="IPR012595">
    <property type="entry name" value="PetM_cyt_b6/f_cplx_su7"/>
</dbReference>
<keyword evidence="4 7" id="KW-0249">Electron transport</keyword>
<name>A0A4D6X2Y3_9FLOR</name>
<evidence type="ECO:0000256" key="6">
    <source>
        <dbReference type="ARBA" id="ARBA00023136"/>
    </source>
</evidence>
<dbReference type="SUPFAM" id="SSF103441">
    <property type="entry name" value="PetM subunit of the cytochrome b6f complex"/>
    <property type="match status" value="1"/>
</dbReference>
<organism evidence="9">
    <name type="scientific">Inkyuleea mariana</name>
    <dbReference type="NCBI Taxonomy" id="123988"/>
    <lineage>
        <taxon>Eukaryota</taxon>
        <taxon>Rhodophyta</taxon>
        <taxon>Florideophyceae</taxon>
        <taxon>Rhodymeniophycidae</taxon>
        <taxon>Ceramiales</taxon>
        <taxon>Ceramiaceae</taxon>
        <taxon>Inkyuleea</taxon>
    </lineage>
</organism>
<keyword evidence="6 7" id="KW-0472">Membrane</keyword>
<comment type="subunit">
    <text evidence="7">The 4 large subunits of the cytochrome b6-f complex are cytochrome b6, subunit IV (17 kDa polypeptide, PetD), cytochrome f and the Rieske protein, while the 4 small subunits are PetG, PetL, PetM and PetN. The complex functions as a dimer.</text>
</comment>
<dbReference type="HAMAP" id="MF_00396">
    <property type="entry name" value="Cytb6_f_PetM"/>
    <property type="match status" value="1"/>
</dbReference>
<comment type="function">
    <text evidence="7">Component of the cytochrome b6-f complex, which mediates electron transfer between photosystem II (PSII) and photosystem I (PSI), cyclic electron flow around PSI, and state transitions.</text>
</comment>
<comment type="subcellular location">
    <subcellularLocation>
        <location evidence="7">Cellular thylakoid membrane</location>
        <topology evidence="7">Single-pass membrane protein</topology>
    </subcellularLocation>
    <subcellularLocation>
        <location evidence="1">Membrane</location>
        <topology evidence="1">Single-pass membrane protein</topology>
    </subcellularLocation>
</comment>
<keyword evidence="7" id="KW-0602">Photosynthesis</keyword>
<dbReference type="GO" id="GO:0042651">
    <property type="term" value="C:thylakoid membrane"/>
    <property type="evidence" value="ECO:0007669"/>
    <property type="project" value="UniProtKB-UniRule"/>
</dbReference>
<evidence type="ECO:0000256" key="8">
    <source>
        <dbReference type="SAM" id="Phobius"/>
    </source>
</evidence>
<evidence type="ECO:0000256" key="3">
    <source>
        <dbReference type="ARBA" id="ARBA00022692"/>
    </source>
</evidence>
<reference evidence="9" key="1">
    <citation type="journal article" date="2019" name="Mol. Phylogenet. Evol.">
        <title>Morphological evolution and classification of the red algal order Ceramiales inferred using plastid phylogenomics.</title>
        <authorList>
            <person name="Diaz-Tapia P."/>
            <person name="Pasella M.M."/>
            <person name="Verbruggen H."/>
            <person name="Maggs C.A."/>
        </authorList>
    </citation>
    <scope>NUCLEOTIDE SEQUENCE</scope>
    <source>
        <strain evidence="9">PD1141</strain>
    </source>
</reference>
<evidence type="ECO:0000256" key="4">
    <source>
        <dbReference type="ARBA" id="ARBA00022982"/>
    </source>
</evidence>
<dbReference type="Pfam" id="PF08041">
    <property type="entry name" value="PetM"/>
    <property type="match status" value="1"/>
</dbReference>
<dbReference type="EMBL" id="MK814743">
    <property type="protein sequence ID" value="QCI09178.1"/>
    <property type="molecule type" value="Genomic_DNA"/>
</dbReference>
<gene>
    <name evidence="7 9" type="primary">petM</name>
</gene>
<keyword evidence="9" id="KW-0934">Plastid</keyword>
<keyword evidence="2 7" id="KW-0813">Transport</keyword>
<evidence type="ECO:0000256" key="2">
    <source>
        <dbReference type="ARBA" id="ARBA00022448"/>
    </source>
</evidence>
<evidence type="ECO:0000256" key="7">
    <source>
        <dbReference type="HAMAP-Rule" id="MF_00396"/>
    </source>
</evidence>
<keyword evidence="7" id="KW-0793">Thylakoid</keyword>
<evidence type="ECO:0000256" key="1">
    <source>
        <dbReference type="ARBA" id="ARBA00004167"/>
    </source>
</evidence>
<dbReference type="GO" id="GO:0009512">
    <property type="term" value="C:cytochrome b6f complex"/>
    <property type="evidence" value="ECO:0007669"/>
    <property type="project" value="InterPro"/>
</dbReference>
<keyword evidence="3 7" id="KW-0812">Transmembrane</keyword>
<feature type="transmembrane region" description="Helical" evidence="8">
    <location>
        <begin position="6"/>
        <end position="27"/>
    </location>
</feature>
<evidence type="ECO:0000313" key="9">
    <source>
        <dbReference type="EMBL" id="QCI09178.1"/>
    </source>
</evidence>
<dbReference type="GO" id="GO:0009055">
    <property type="term" value="F:electron transfer activity"/>
    <property type="evidence" value="ECO:0007669"/>
    <property type="project" value="UniProtKB-UniRule"/>
</dbReference>
<keyword evidence="5 7" id="KW-1133">Transmembrane helix</keyword>
<comment type="similarity">
    <text evidence="7">Belongs to the PetM family.</text>
</comment>
<protein>
    <recommendedName>
        <fullName evidence="7">Cytochrome b6-f complex subunit 7</fullName>
    </recommendedName>
    <alternativeName>
        <fullName evidence="7">Cytochrome b6-f complex subunit PetM</fullName>
    </alternativeName>
    <alternativeName>
        <fullName evidence="7">Cytochrome b6-f complex subunit VII</fullName>
    </alternativeName>
</protein>
<reference evidence="9" key="2">
    <citation type="submission" date="2019-04" db="EMBL/GenBank/DDBJ databases">
        <authorList>
            <person name="Pasella M."/>
        </authorList>
    </citation>
    <scope>NUCLEOTIDE SEQUENCE</scope>
    <source>
        <strain evidence="9">PD1141</strain>
    </source>
</reference>
<dbReference type="AlphaFoldDB" id="A0A4D6X2Y3"/>
<dbReference type="NCBIfam" id="NF008826">
    <property type="entry name" value="PRK11876.1-2"/>
    <property type="match status" value="1"/>
</dbReference>
<geneLocation type="plastid" evidence="9"/>
<proteinExistence type="inferred from homology"/>
<accession>A0A4D6X2Y3</accession>